<protein>
    <submittedName>
        <fullName evidence="2">Hemin-degrading factor</fullName>
    </submittedName>
</protein>
<dbReference type="Pfam" id="PF05171">
    <property type="entry name" value="HemS"/>
    <property type="match status" value="2"/>
</dbReference>
<reference evidence="2 3" key="1">
    <citation type="submission" date="2020-07" db="EMBL/GenBank/DDBJ databases">
        <title>Pusillimonas sp. nov., isolated from poultry manure in Taiwan.</title>
        <authorList>
            <person name="Lin S.-Y."/>
            <person name="Tang Y.-S."/>
            <person name="Young C.-C."/>
        </authorList>
    </citation>
    <scope>NUCLEOTIDE SEQUENCE [LARGE SCALE GENOMIC DNA]</scope>
    <source>
        <strain evidence="2 3">CC-YST705</strain>
    </source>
</reference>
<proteinExistence type="predicted"/>
<dbReference type="Proteomes" id="UP000776983">
    <property type="component" value="Unassembled WGS sequence"/>
</dbReference>
<feature type="domain" description="Haemin-degrading HemS/ChuX" evidence="1">
    <location>
        <begin position="36"/>
        <end position="160"/>
    </location>
</feature>
<dbReference type="EMBL" id="JACDXW010000002">
    <property type="protein sequence ID" value="MCB5363331.1"/>
    <property type="molecule type" value="Genomic_DNA"/>
</dbReference>
<dbReference type="Gene3D" id="3.40.1570.10">
    <property type="entry name" value="HemS/ChuS/ChuX like domains"/>
    <property type="match status" value="2"/>
</dbReference>
<accession>A0ABS8CBC2</accession>
<evidence type="ECO:0000259" key="1">
    <source>
        <dbReference type="Pfam" id="PF05171"/>
    </source>
</evidence>
<dbReference type="CDD" id="cd16830">
    <property type="entry name" value="HemS-like_N"/>
    <property type="match status" value="1"/>
</dbReference>
<feature type="domain" description="Haemin-degrading HemS/ChuX" evidence="1">
    <location>
        <begin position="211"/>
        <end position="343"/>
    </location>
</feature>
<dbReference type="RefSeq" id="WP_226953654.1">
    <property type="nucleotide sequence ID" value="NZ_JACDXW010000002.1"/>
</dbReference>
<organism evidence="2 3">
    <name type="scientific">Mesopusillimonas faecipullorum</name>
    <dbReference type="NCBI Taxonomy" id="2755040"/>
    <lineage>
        <taxon>Bacteria</taxon>
        <taxon>Pseudomonadati</taxon>
        <taxon>Pseudomonadota</taxon>
        <taxon>Betaproteobacteria</taxon>
        <taxon>Burkholderiales</taxon>
        <taxon>Alcaligenaceae</taxon>
        <taxon>Mesopusillimonas</taxon>
    </lineage>
</organism>
<comment type="caution">
    <text evidence="2">The sequence shown here is derived from an EMBL/GenBank/DDBJ whole genome shotgun (WGS) entry which is preliminary data.</text>
</comment>
<dbReference type="CDD" id="cd16831">
    <property type="entry name" value="HemS-like_C"/>
    <property type="match status" value="1"/>
</dbReference>
<dbReference type="SUPFAM" id="SSF144064">
    <property type="entry name" value="Heme iron utilization protein-like"/>
    <property type="match status" value="1"/>
</dbReference>
<keyword evidence="3" id="KW-1185">Reference proteome</keyword>
<gene>
    <name evidence="2" type="ORF">H0484_06130</name>
</gene>
<dbReference type="InterPro" id="IPR007845">
    <property type="entry name" value="HemS/ChuX_dom"/>
</dbReference>
<name>A0ABS8CBC2_9BURK</name>
<evidence type="ECO:0000313" key="2">
    <source>
        <dbReference type="EMBL" id="MCB5363331.1"/>
    </source>
</evidence>
<sequence>MTSFTRLTAEQLSAQANAAQQTGPQRRTRELAMHLGVSECELVHAGYEGLSSRPLTGSLHEMFAALSELGRVMALTRNDWCVHERHGHYQGHVQQGPVHMMLGPDIDLRAFVGRWRHAYAVEQGGRHSLQFFDGNGLAVHKVYCTQESDMPAYEVYVSRFAAPADAAMPVFEQASQTATLAEPQSTPEQIREAWLKLKDTHEFHPMLGRLGVSRMQALAGAGTDLAQQVGPEAVEHVLTRAAQSGLSIMCFVSNPGMVQIHTGPIQNLRRTGDWYNILDDNFNLHLNTSAIASSWVVNKPTTDGWVRSLELYHQSGDQIVQFFGERKEGKKELAAWRALLDELCTEPLAV</sequence>
<evidence type="ECO:0000313" key="3">
    <source>
        <dbReference type="Proteomes" id="UP000776983"/>
    </source>
</evidence>
<dbReference type="InterPro" id="IPR053733">
    <property type="entry name" value="Heme_Transport_Util_sf"/>
</dbReference>